<dbReference type="Pfam" id="PF00202">
    <property type="entry name" value="Aminotran_3"/>
    <property type="match status" value="1"/>
</dbReference>
<dbReference type="GO" id="GO:0008483">
    <property type="term" value="F:transaminase activity"/>
    <property type="evidence" value="ECO:0007669"/>
    <property type="project" value="UniProtKB-KW"/>
</dbReference>
<dbReference type="PANTHER" id="PTHR43094">
    <property type="entry name" value="AMINOTRANSFERASE"/>
    <property type="match status" value="1"/>
</dbReference>
<accession>A0ABP7FNN5</accession>
<dbReference type="InterPro" id="IPR015421">
    <property type="entry name" value="PyrdxlP-dep_Trfase_major"/>
</dbReference>
<evidence type="ECO:0000256" key="1">
    <source>
        <dbReference type="ARBA" id="ARBA00008954"/>
    </source>
</evidence>
<keyword evidence="4" id="KW-0032">Aminotransferase</keyword>
<dbReference type="Gene3D" id="3.40.640.10">
    <property type="entry name" value="Type I PLP-dependent aspartate aminotransferase-like (Major domain)"/>
    <property type="match status" value="1"/>
</dbReference>
<keyword evidence="4" id="KW-0808">Transferase</keyword>
<dbReference type="RefSeq" id="WP_344971188.1">
    <property type="nucleotide sequence ID" value="NZ_BAABDD010000010.1"/>
</dbReference>
<comment type="caution">
    <text evidence="4">The sequence shown here is derived from an EMBL/GenBank/DDBJ whole genome shotgun (WGS) entry which is preliminary data.</text>
</comment>
<reference evidence="5" key="1">
    <citation type="journal article" date="2019" name="Int. J. Syst. Evol. Microbiol.">
        <title>The Global Catalogue of Microorganisms (GCM) 10K type strain sequencing project: providing services to taxonomists for standard genome sequencing and annotation.</title>
        <authorList>
            <consortium name="The Broad Institute Genomics Platform"/>
            <consortium name="The Broad Institute Genome Sequencing Center for Infectious Disease"/>
            <person name="Wu L."/>
            <person name="Ma J."/>
        </authorList>
    </citation>
    <scope>NUCLEOTIDE SEQUENCE [LARGE SCALE GENOMIC DNA]</scope>
    <source>
        <strain evidence="5">JCM 17137</strain>
    </source>
</reference>
<sequence>MSSVVRFRPARSTGPWLTAAGGEGPYLRTLEGRRLVDATAGADSVAGDRVLLGYDWQPQISAGRSPLLPALPPPWTRSQEHHLTANLSALLGWDHVALAPSGETAAQALASIGEAGWADLSWPPGAALALNLTELADPAASSHAVPVSEARPRLAGAEHLSVLERVERALRRARPDPVRAIIVHATTALPVPTAPLKQLRRLCQDHDVILGWDETRLGLARSGTPLLLSTLTDPEDRPDIAAVGDSLTAGFGPLGALLVDTRLLERARFEAHDTGDIHPLAAAVAVEVLHAIADHELAPKAIADGAYLHRGLTQRLAPGAHVHSQGLDVSIHPPSPGESPSAGRRLASIAGNHGLRVRATDDGTGLRLTPPLTCRRHHLDTIIDLVAATLTHPTHAFQSSPGQEAEPPESAI</sequence>
<organism evidence="4 5">
    <name type="scientific">Salinactinospora qingdaonensis</name>
    <dbReference type="NCBI Taxonomy" id="702744"/>
    <lineage>
        <taxon>Bacteria</taxon>
        <taxon>Bacillati</taxon>
        <taxon>Actinomycetota</taxon>
        <taxon>Actinomycetes</taxon>
        <taxon>Streptosporangiales</taxon>
        <taxon>Nocardiopsidaceae</taxon>
        <taxon>Salinactinospora</taxon>
    </lineage>
</organism>
<dbReference type="SUPFAM" id="SSF53383">
    <property type="entry name" value="PLP-dependent transferases"/>
    <property type="match status" value="1"/>
</dbReference>
<evidence type="ECO:0000313" key="4">
    <source>
        <dbReference type="EMBL" id="GAA3744456.1"/>
    </source>
</evidence>
<keyword evidence="5" id="KW-1185">Reference proteome</keyword>
<evidence type="ECO:0000313" key="5">
    <source>
        <dbReference type="Proteomes" id="UP001500908"/>
    </source>
</evidence>
<keyword evidence="2 3" id="KW-0663">Pyridoxal phosphate</keyword>
<dbReference type="InterPro" id="IPR005814">
    <property type="entry name" value="Aminotrans_3"/>
</dbReference>
<dbReference type="InterPro" id="IPR015422">
    <property type="entry name" value="PyrdxlP-dep_Trfase_small"/>
</dbReference>
<dbReference type="Proteomes" id="UP001500908">
    <property type="component" value="Unassembled WGS sequence"/>
</dbReference>
<evidence type="ECO:0000256" key="2">
    <source>
        <dbReference type="ARBA" id="ARBA00022898"/>
    </source>
</evidence>
<gene>
    <name evidence="4" type="ORF">GCM10022402_25090</name>
</gene>
<proteinExistence type="inferred from homology"/>
<dbReference type="InterPro" id="IPR015424">
    <property type="entry name" value="PyrdxlP-dep_Trfase"/>
</dbReference>
<dbReference type="PANTHER" id="PTHR43094:SF1">
    <property type="entry name" value="AMINOTRANSFERASE CLASS-III"/>
    <property type="match status" value="1"/>
</dbReference>
<dbReference type="EMBL" id="BAABDD010000010">
    <property type="protein sequence ID" value="GAA3744456.1"/>
    <property type="molecule type" value="Genomic_DNA"/>
</dbReference>
<name>A0ABP7FNN5_9ACTN</name>
<comment type="similarity">
    <text evidence="1 3">Belongs to the class-III pyridoxal-phosphate-dependent aminotransferase family.</text>
</comment>
<evidence type="ECO:0000256" key="3">
    <source>
        <dbReference type="RuleBase" id="RU003560"/>
    </source>
</evidence>
<dbReference type="Gene3D" id="3.90.1150.10">
    <property type="entry name" value="Aspartate Aminotransferase, domain 1"/>
    <property type="match status" value="1"/>
</dbReference>
<protein>
    <submittedName>
        <fullName evidence="4">Aspartate aminotransferase family protein</fullName>
    </submittedName>
</protein>